<dbReference type="Proteomes" id="UP000814128">
    <property type="component" value="Unassembled WGS sequence"/>
</dbReference>
<reference evidence="1" key="2">
    <citation type="journal article" date="2022" name="New Phytol.">
        <title>Evolutionary transition to the ectomycorrhizal habit in the genomes of a hyperdiverse lineage of mushroom-forming fungi.</title>
        <authorList>
            <person name="Looney B."/>
            <person name="Miyauchi S."/>
            <person name="Morin E."/>
            <person name="Drula E."/>
            <person name="Courty P.E."/>
            <person name="Kohler A."/>
            <person name="Kuo A."/>
            <person name="LaButti K."/>
            <person name="Pangilinan J."/>
            <person name="Lipzen A."/>
            <person name="Riley R."/>
            <person name="Andreopoulos W."/>
            <person name="He G."/>
            <person name="Johnson J."/>
            <person name="Nolan M."/>
            <person name="Tritt A."/>
            <person name="Barry K.W."/>
            <person name="Grigoriev I.V."/>
            <person name="Nagy L.G."/>
            <person name="Hibbett D."/>
            <person name="Henrissat B."/>
            <person name="Matheny P.B."/>
            <person name="Labbe J."/>
            <person name="Martin F.M."/>
        </authorList>
    </citation>
    <scope>NUCLEOTIDE SEQUENCE</scope>
    <source>
        <strain evidence="1">EC-137</strain>
    </source>
</reference>
<gene>
    <name evidence="1" type="ORF">K488DRAFT_75227</name>
</gene>
<evidence type="ECO:0000313" key="1">
    <source>
        <dbReference type="EMBL" id="KAI0026591.1"/>
    </source>
</evidence>
<comment type="caution">
    <text evidence="1">The sequence shown here is derived from an EMBL/GenBank/DDBJ whole genome shotgun (WGS) entry which is preliminary data.</text>
</comment>
<proteinExistence type="predicted"/>
<organism evidence="1 2">
    <name type="scientific">Vararia minispora EC-137</name>
    <dbReference type="NCBI Taxonomy" id="1314806"/>
    <lineage>
        <taxon>Eukaryota</taxon>
        <taxon>Fungi</taxon>
        <taxon>Dikarya</taxon>
        <taxon>Basidiomycota</taxon>
        <taxon>Agaricomycotina</taxon>
        <taxon>Agaricomycetes</taxon>
        <taxon>Russulales</taxon>
        <taxon>Lachnocladiaceae</taxon>
        <taxon>Vararia</taxon>
    </lineage>
</organism>
<name>A0ACB8Q4B9_9AGAM</name>
<evidence type="ECO:0000313" key="2">
    <source>
        <dbReference type="Proteomes" id="UP000814128"/>
    </source>
</evidence>
<accession>A0ACB8Q4B9</accession>
<dbReference type="EMBL" id="MU274365">
    <property type="protein sequence ID" value="KAI0026591.1"/>
    <property type="molecule type" value="Genomic_DNA"/>
</dbReference>
<keyword evidence="2" id="KW-1185">Reference proteome</keyword>
<reference evidence="1" key="1">
    <citation type="submission" date="2021-02" db="EMBL/GenBank/DDBJ databases">
        <authorList>
            <consortium name="DOE Joint Genome Institute"/>
            <person name="Ahrendt S."/>
            <person name="Looney B.P."/>
            <person name="Miyauchi S."/>
            <person name="Morin E."/>
            <person name="Drula E."/>
            <person name="Courty P.E."/>
            <person name="Chicoki N."/>
            <person name="Fauchery L."/>
            <person name="Kohler A."/>
            <person name="Kuo A."/>
            <person name="Labutti K."/>
            <person name="Pangilinan J."/>
            <person name="Lipzen A."/>
            <person name="Riley R."/>
            <person name="Andreopoulos W."/>
            <person name="He G."/>
            <person name="Johnson J."/>
            <person name="Barry K.W."/>
            <person name="Grigoriev I.V."/>
            <person name="Nagy L."/>
            <person name="Hibbett D."/>
            <person name="Henrissat B."/>
            <person name="Matheny P.B."/>
            <person name="Labbe J."/>
            <person name="Martin F."/>
        </authorList>
    </citation>
    <scope>NUCLEOTIDE SEQUENCE</scope>
    <source>
        <strain evidence="1">EC-137</strain>
    </source>
</reference>
<sequence length="405" mass="44468">MAGLTQERDLILRQGAHAWRVATERGHAVLDGRDVDEEAFRRMFGWWSGPERLHFRSSQETLPFRISERIRELANQFGVVVQGPSDRVTHALERMYPRPATAEDSIRPVYSEDSWEMVWGSFDFEREYAPPGDPSDDSSESSYYVIPNMPAAGSAQGDPLVLLGDPGRRAIPEAAGTSRRRMPTSASSAANQGAARSRLADLKGRVSHLLRRSRLIQRRGGRQEAAAEETDFVLDIRRATTLEGGEDIGQDFEPALRAAGVHALPDLHARPLPRPPSRPRGMRPMPAVRPLPRLPVANSGRGGEMAAIAEETDSGDRDGRDGAVDVERAGGRDGRDLLRILGEVIGELPTSPVQECPRFLGVRSSLGSRSMHRAVERHSIDPSALYLVFEHGELARATGEGASPF</sequence>
<protein>
    <submittedName>
        <fullName evidence="1">Uncharacterized protein</fullName>
    </submittedName>
</protein>